<feature type="domain" description="Retrovirus-related Pol polyprotein from transposon TNT 1-94-like beta-barrel" evidence="1">
    <location>
        <begin position="42"/>
        <end position="107"/>
    </location>
</feature>
<dbReference type="InterPro" id="IPR054722">
    <property type="entry name" value="PolX-like_BBD"/>
</dbReference>
<evidence type="ECO:0000313" key="2">
    <source>
        <dbReference type="EMBL" id="MBW0523791.1"/>
    </source>
</evidence>
<dbReference type="AlphaFoldDB" id="A0A9Q3ERX1"/>
<sequence>MLGRKPIPQAGQKRRFNSKAYLAISKALISSLKPPINNQIVSDSGAAHHIFDTKRFFTSLSNFTRIPVSTGKSDRSLSALESGTVTIICKFRSITLTKCLYIPQINSKFPDY</sequence>
<name>A0A9Q3ERX1_9BASI</name>
<evidence type="ECO:0000313" key="3">
    <source>
        <dbReference type="Proteomes" id="UP000765509"/>
    </source>
</evidence>
<keyword evidence="3" id="KW-1185">Reference proteome</keyword>
<dbReference type="Proteomes" id="UP000765509">
    <property type="component" value="Unassembled WGS sequence"/>
</dbReference>
<dbReference type="EMBL" id="AVOT02030573">
    <property type="protein sequence ID" value="MBW0523791.1"/>
    <property type="molecule type" value="Genomic_DNA"/>
</dbReference>
<organism evidence="2 3">
    <name type="scientific">Austropuccinia psidii MF-1</name>
    <dbReference type="NCBI Taxonomy" id="1389203"/>
    <lineage>
        <taxon>Eukaryota</taxon>
        <taxon>Fungi</taxon>
        <taxon>Dikarya</taxon>
        <taxon>Basidiomycota</taxon>
        <taxon>Pucciniomycotina</taxon>
        <taxon>Pucciniomycetes</taxon>
        <taxon>Pucciniales</taxon>
        <taxon>Sphaerophragmiaceae</taxon>
        <taxon>Austropuccinia</taxon>
    </lineage>
</organism>
<comment type="caution">
    <text evidence="2">The sequence shown here is derived from an EMBL/GenBank/DDBJ whole genome shotgun (WGS) entry which is preliminary data.</text>
</comment>
<gene>
    <name evidence="2" type="ORF">O181_063506</name>
</gene>
<dbReference type="OrthoDB" id="7691805at2759"/>
<dbReference type="Pfam" id="PF22936">
    <property type="entry name" value="Pol_BBD"/>
    <property type="match status" value="1"/>
</dbReference>
<protein>
    <recommendedName>
        <fullName evidence="1">Retrovirus-related Pol polyprotein from transposon TNT 1-94-like beta-barrel domain-containing protein</fullName>
    </recommendedName>
</protein>
<accession>A0A9Q3ERX1</accession>
<proteinExistence type="predicted"/>
<evidence type="ECO:0000259" key="1">
    <source>
        <dbReference type="Pfam" id="PF22936"/>
    </source>
</evidence>
<reference evidence="2" key="1">
    <citation type="submission" date="2021-03" db="EMBL/GenBank/DDBJ databases">
        <title>Draft genome sequence of rust myrtle Austropuccinia psidii MF-1, a brazilian biotype.</title>
        <authorList>
            <person name="Quecine M.C."/>
            <person name="Pachon D.M.R."/>
            <person name="Bonatelli M.L."/>
            <person name="Correr F.H."/>
            <person name="Franceschini L.M."/>
            <person name="Leite T.F."/>
            <person name="Margarido G.R.A."/>
            <person name="Almeida C.A."/>
            <person name="Ferrarezi J.A."/>
            <person name="Labate C.A."/>
        </authorList>
    </citation>
    <scope>NUCLEOTIDE SEQUENCE</scope>
    <source>
        <strain evidence="2">MF-1</strain>
    </source>
</reference>